<feature type="compositionally biased region" description="Polar residues" evidence="1">
    <location>
        <begin position="146"/>
        <end position="162"/>
    </location>
</feature>
<dbReference type="HOGENOM" id="CLU_546621_0_0_1"/>
<evidence type="ECO:0000313" key="2">
    <source>
        <dbReference type="EMBL" id="EDW78747.1"/>
    </source>
</evidence>
<feature type="compositionally biased region" description="Polar residues" evidence="1">
    <location>
        <begin position="507"/>
        <end position="524"/>
    </location>
</feature>
<proteinExistence type="predicted"/>
<name>B4N308_DROWI</name>
<dbReference type="PhylomeDB" id="B4N308"/>
<evidence type="ECO:0000313" key="3">
    <source>
        <dbReference type="Proteomes" id="UP000007798"/>
    </source>
</evidence>
<dbReference type="KEGG" id="dwi:6644995"/>
<dbReference type="OMA" id="MDTSVFY"/>
<dbReference type="Proteomes" id="UP000007798">
    <property type="component" value="Unassembled WGS sequence"/>
</dbReference>
<dbReference type="eggNOG" id="ENOG502S7AR">
    <property type="taxonomic scope" value="Eukaryota"/>
</dbReference>
<dbReference type="InParanoid" id="B4N308"/>
<keyword evidence="3" id="KW-1185">Reference proteome</keyword>
<protein>
    <submittedName>
        <fullName evidence="2">Uncharacterized protein</fullName>
    </submittedName>
</protein>
<gene>
    <name evidence="2" type="primary">Dwil\GK12597</name>
    <name evidence="2" type="ORF">Dwil_GK12597</name>
</gene>
<accession>B4N308</accession>
<feature type="region of interest" description="Disordered" evidence="1">
    <location>
        <begin position="487"/>
        <end position="544"/>
    </location>
</feature>
<feature type="compositionally biased region" description="Low complexity" evidence="1">
    <location>
        <begin position="533"/>
        <end position="544"/>
    </location>
</feature>
<dbReference type="AlphaFoldDB" id="B4N308"/>
<feature type="compositionally biased region" description="Acidic residues" evidence="1">
    <location>
        <begin position="201"/>
        <end position="220"/>
    </location>
</feature>
<dbReference type="OrthoDB" id="548795at2759"/>
<sequence length="544" mass="61706">MSGNRTILKHGSVTARHRQTRINRLTRHSCFTLKRPTIFHLRKSLVDYVDEDLRDMETSVFYQRIFILAKNIHPGQRQVNPQAAVPYPSAMGSQGLADEARFSVNTQLTVAGSIQAESMEGQVQDGTAELPTDLAEDTLQADGDESSNASSPEGSQIKTLNLNEDEFEAEGRGNSETSAGAQNAAGDLENIETVTHTYRFDEEENTMPEDEDEEEPDLEQMEETNMPKDFYALFQERLHELHKKCFAQTFTPDPMCGLFLYMGDYSMLMLETGEDMMGMFCRELVNCLPEFWSSNRVFLIEDHIKELYTKELISRRIPAAYINEKFPTSTPTDEYLMGKQHMIIKEKLTTICTLINESTRQDHHFETSSQISTDEDEDLTHRSIITAGNSKSIVGTVTDVLPVDTYRRLLPEIQRIDLVLASTRFYYTLTEFTNIYGHSPSAPDDDSLFWPIQNQYTPPNIFMRTPFDINLTFSDYAAEMVRRQEEEKFQEQQMQVTIGSVDDIKPATQQQPQQGDRHSAQPSASAAVGDENQSQAQAQSDAPS</sequence>
<reference evidence="2 3" key="1">
    <citation type="journal article" date="2007" name="Nature">
        <title>Evolution of genes and genomes on the Drosophila phylogeny.</title>
        <authorList>
            <consortium name="Drosophila 12 Genomes Consortium"/>
            <person name="Clark A.G."/>
            <person name="Eisen M.B."/>
            <person name="Smith D.R."/>
            <person name="Bergman C.M."/>
            <person name="Oliver B."/>
            <person name="Markow T.A."/>
            <person name="Kaufman T.C."/>
            <person name="Kellis M."/>
            <person name="Gelbart W."/>
            <person name="Iyer V.N."/>
            <person name="Pollard D.A."/>
            <person name="Sackton T.B."/>
            <person name="Larracuente A.M."/>
            <person name="Singh N.D."/>
            <person name="Abad J.P."/>
            <person name="Abt D.N."/>
            <person name="Adryan B."/>
            <person name="Aguade M."/>
            <person name="Akashi H."/>
            <person name="Anderson W.W."/>
            <person name="Aquadro C.F."/>
            <person name="Ardell D.H."/>
            <person name="Arguello R."/>
            <person name="Artieri C.G."/>
            <person name="Barbash D.A."/>
            <person name="Barker D."/>
            <person name="Barsanti P."/>
            <person name="Batterham P."/>
            <person name="Batzoglou S."/>
            <person name="Begun D."/>
            <person name="Bhutkar A."/>
            <person name="Blanco E."/>
            <person name="Bosak S.A."/>
            <person name="Bradley R.K."/>
            <person name="Brand A.D."/>
            <person name="Brent M.R."/>
            <person name="Brooks A.N."/>
            <person name="Brown R.H."/>
            <person name="Butlin R.K."/>
            <person name="Caggese C."/>
            <person name="Calvi B.R."/>
            <person name="Bernardo de Carvalho A."/>
            <person name="Caspi A."/>
            <person name="Castrezana S."/>
            <person name="Celniker S.E."/>
            <person name="Chang J.L."/>
            <person name="Chapple C."/>
            <person name="Chatterji S."/>
            <person name="Chinwalla A."/>
            <person name="Civetta A."/>
            <person name="Clifton S.W."/>
            <person name="Comeron J.M."/>
            <person name="Costello J.C."/>
            <person name="Coyne J.A."/>
            <person name="Daub J."/>
            <person name="David R.G."/>
            <person name="Delcher A.L."/>
            <person name="Delehaunty K."/>
            <person name="Do C.B."/>
            <person name="Ebling H."/>
            <person name="Edwards K."/>
            <person name="Eickbush T."/>
            <person name="Evans J.D."/>
            <person name="Filipski A."/>
            <person name="Findeiss S."/>
            <person name="Freyhult E."/>
            <person name="Fulton L."/>
            <person name="Fulton R."/>
            <person name="Garcia A.C."/>
            <person name="Gardiner A."/>
            <person name="Garfield D.A."/>
            <person name="Garvin B.E."/>
            <person name="Gibson G."/>
            <person name="Gilbert D."/>
            <person name="Gnerre S."/>
            <person name="Godfrey J."/>
            <person name="Good R."/>
            <person name="Gotea V."/>
            <person name="Gravely B."/>
            <person name="Greenberg A.J."/>
            <person name="Griffiths-Jones S."/>
            <person name="Gross S."/>
            <person name="Guigo R."/>
            <person name="Gustafson E.A."/>
            <person name="Haerty W."/>
            <person name="Hahn M.W."/>
            <person name="Halligan D.L."/>
            <person name="Halpern A.L."/>
            <person name="Halter G.M."/>
            <person name="Han M.V."/>
            <person name="Heger A."/>
            <person name="Hillier L."/>
            <person name="Hinrichs A.S."/>
            <person name="Holmes I."/>
            <person name="Hoskins R.A."/>
            <person name="Hubisz M.J."/>
            <person name="Hultmark D."/>
            <person name="Huntley M.A."/>
            <person name="Jaffe D.B."/>
            <person name="Jagadeeshan S."/>
            <person name="Jeck W.R."/>
            <person name="Johnson J."/>
            <person name="Jones C.D."/>
            <person name="Jordan W.C."/>
            <person name="Karpen G.H."/>
            <person name="Kataoka E."/>
            <person name="Keightley P.D."/>
            <person name="Kheradpour P."/>
            <person name="Kirkness E.F."/>
            <person name="Koerich L.B."/>
            <person name="Kristiansen K."/>
            <person name="Kudrna D."/>
            <person name="Kulathinal R.J."/>
            <person name="Kumar S."/>
            <person name="Kwok R."/>
            <person name="Lander E."/>
            <person name="Langley C.H."/>
            <person name="Lapoint R."/>
            <person name="Lazzaro B.P."/>
            <person name="Lee S.J."/>
            <person name="Levesque L."/>
            <person name="Li R."/>
            <person name="Lin C.F."/>
            <person name="Lin M.F."/>
            <person name="Lindblad-Toh K."/>
            <person name="Llopart A."/>
            <person name="Long M."/>
            <person name="Low L."/>
            <person name="Lozovsky E."/>
            <person name="Lu J."/>
            <person name="Luo M."/>
            <person name="Machado C.A."/>
            <person name="Makalowski W."/>
            <person name="Marzo M."/>
            <person name="Matsuda M."/>
            <person name="Matzkin L."/>
            <person name="McAllister B."/>
            <person name="McBride C.S."/>
            <person name="McKernan B."/>
            <person name="McKernan K."/>
            <person name="Mendez-Lago M."/>
            <person name="Minx P."/>
            <person name="Mollenhauer M.U."/>
            <person name="Montooth K."/>
            <person name="Mount S.M."/>
            <person name="Mu X."/>
            <person name="Myers E."/>
            <person name="Negre B."/>
            <person name="Newfeld S."/>
            <person name="Nielsen R."/>
            <person name="Noor M.A."/>
            <person name="O'Grady P."/>
            <person name="Pachter L."/>
            <person name="Papaceit M."/>
            <person name="Parisi M.J."/>
            <person name="Parisi M."/>
            <person name="Parts L."/>
            <person name="Pedersen J.S."/>
            <person name="Pesole G."/>
            <person name="Phillippy A.M."/>
            <person name="Ponting C.P."/>
            <person name="Pop M."/>
            <person name="Porcelli D."/>
            <person name="Powell J.R."/>
            <person name="Prohaska S."/>
            <person name="Pruitt K."/>
            <person name="Puig M."/>
            <person name="Quesneville H."/>
            <person name="Ram K.R."/>
            <person name="Rand D."/>
            <person name="Rasmussen M.D."/>
            <person name="Reed L.K."/>
            <person name="Reenan R."/>
            <person name="Reily A."/>
            <person name="Remington K.A."/>
            <person name="Rieger T.T."/>
            <person name="Ritchie M.G."/>
            <person name="Robin C."/>
            <person name="Rogers Y.H."/>
            <person name="Rohde C."/>
            <person name="Rozas J."/>
            <person name="Rubenfield M.J."/>
            <person name="Ruiz A."/>
            <person name="Russo S."/>
            <person name="Salzberg S.L."/>
            <person name="Sanchez-Gracia A."/>
            <person name="Saranga D.J."/>
            <person name="Sato H."/>
            <person name="Schaeffer S.W."/>
            <person name="Schatz M.C."/>
            <person name="Schlenke T."/>
            <person name="Schwartz R."/>
            <person name="Segarra C."/>
            <person name="Singh R.S."/>
            <person name="Sirot L."/>
            <person name="Sirota M."/>
            <person name="Sisneros N.B."/>
            <person name="Smith C.D."/>
            <person name="Smith T.F."/>
            <person name="Spieth J."/>
            <person name="Stage D.E."/>
            <person name="Stark A."/>
            <person name="Stephan W."/>
            <person name="Strausberg R.L."/>
            <person name="Strempel S."/>
            <person name="Sturgill D."/>
            <person name="Sutton G."/>
            <person name="Sutton G.G."/>
            <person name="Tao W."/>
            <person name="Teichmann S."/>
            <person name="Tobari Y.N."/>
            <person name="Tomimura Y."/>
            <person name="Tsolas J.M."/>
            <person name="Valente V.L."/>
            <person name="Venter E."/>
            <person name="Venter J.C."/>
            <person name="Vicario S."/>
            <person name="Vieira F.G."/>
            <person name="Vilella A.J."/>
            <person name="Villasante A."/>
            <person name="Walenz B."/>
            <person name="Wang J."/>
            <person name="Wasserman M."/>
            <person name="Watts T."/>
            <person name="Wilson D."/>
            <person name="Wilson R.K."/>
            <person name="Wing R.A."/>
            <person name="Wolfner M.F."/>
            <person name="Wong A."/>
            <person name="Wong G.K."/>
            <person name="Wu C.I."/>
            <person name="Wu G."/>
            <person name="Yamamoto D."/>
            <person name="Yang H.P."/>
            <person name="Yang S.P."/>
            <person name="Yorke J.A."/>
            <person name="Yoshida K."/>
            <person name="Zdobnov E."/>
            <person name="Zhang P."/>
            <person name="Zhang Y."/>
            <person name="Zimin A.V."/>
            <person name="Baldwin J."/>
            <person name="Abdouelleil A."/>
            <person name="Abdulkadir J."/>
            <person name="Abebe A."/>
            <person name="Abera B."/>
            <person name="Abreu J."/>
            <person name="Acer S.C."/>
            <person name="Aftuck L."/>
            <person name="Alexander A."/>
            <person name="An P."/>
            <person name="Anderson E."/>
            <person name="Anderson S."/>
            <person name="Arachi H."/>
            <person name="Azer M."/>
            <person name="Bachantsang P."/>
            <person name="Barry A."/>
            <person name="Bayul T."/>
            <person name="Berlin A."/>
            <person name="Bessette D."/>
            <person name="Bloom T."/>
            <person name="Blye J."/>
            <person name="Boguslavskiy L."/>
            <person name="Bonnet C."/>
            <person name="Boukhgalter B."/>
            <person name="Bourzgui I."/>
            <person name="Brown A."/>
            <person name="Cahill P."/>
            <person name="Channer S."/>
            <person name="Cheshatsang Y."/>
            <person name="Chuda L."/>
            <person name="Citroen M."/>
            <person name="Collymore A."/>
            <person name="Cooke P."/>
            <person name="Costello M."/>
            <person name="D'Aco K."/>
            <person name="Daza R."/>
            <person name="De Haan G."/>
            <person name="DeGray S."/>
            <person name="DeMaso C."/>
            <person name="Dhargay N."/>
            <person name="Dooley K."/>
            <person name="Dooley E."/>
            <person name="Doricent M."/>
            <person name="Dorje P."/>
            <person name="Dorjee K."/>
            <person name="Dupes A."/>
            <person name="Elong R."/>
            <person name="Falk J."/>
            <person name="Farina A."/>
            <person name="Faro S."/>
            <person name="Ferguson D."/>
            <person name="Fisher S."/>
            <person name="Foley C.D."/>
            <person name="Franke A."/>
            <person name="Friedrich D."/>
            <person name="Gadbois L."/>
            <person name="Gearin G."/>
            <person name="Gearin C.R."/>
            <person name="Giannoukos G."/>
            <person name="Goode T."/>
            <person name="Graham J."/>
            <person name="Grandbois E."/>
            <person name="Grewal S."/>
            <person name="Gyaltsen K."/>
            <person name="Hafez N."/>
            <person name="Hagos B."/>
            <person name="Hall J."/>
            <person name="Henson C."/>
            <person name="Hollinger A."/>
            <person name="Honan T."/>
            <person name="Huard M.D."/>
            <person name="Hughes L."/>
            <person name="Hurhula B."/>
            <person name="Husby M.E."/>
            <person name="Kamat A."/>
            <person name="Kanga B."/>
            <person name="Kashin S."/>
            <person name="Khazanovich D."/>
            <person name="Kisner P."/>
            <person name="Lance K."/>
            <person name="Lara M."/>
            <person name="Lee W."/>
            <person name="Lennon N."/>
            <person name="Letendre F."/>
            <person name="LeVine R."/>
            <person name="Lipovsky A."/>
            <person name="Liu X."/>
            <person name="Liu J."/>
            <person name="Liu S."/>
            <person name="Lokyitsang T."/>
            <person name="Lokyitsang Y."/>
            <person name="Lubonja R."/>
            <person name="Lui A."/>
            <person name="MacDonald P."/>
            <person name="Magnisalis V."/>
            <person name="Maru K."/>
            <person name="Matthews C."/>
            <person name="McCusker W."/>
            <person name="McDonough S."/>
            <person name="Mehta T."/>
            <person name="Meldrim J."/>
            <person name="Meneus L."/>
            <person name="Mihai O."/>
            <person name="Mihalev A."/>
            <person name="Mihova T."/>
            <person name="Mittelman R."/>
            <person name="Mlenga V."/>
            <person name="Montmayeur A."/>
            <person name="Mulrain L."/>
            <person name="Navidi A."/>
            <person name="Naylor J."/>
            <person name="Negash T."/>
            <person name="Nguyen T."/>
            <person name="Nguyen N."/>
            <person name="Nicol R."/>
            <person name="Norbu C."/>
            <person name="Norbu N."/>
            <person name="Novod N."/>
            <person name="O'Neill B."/>
            <person name="Osman S."/>
            <person name="Markiewicz E."/>
            <person name="Oyono O.L."/>
            <person name="Patti C."/>
            <person name="Phunkhang P."/>
            <person name="Pierre F."/>
            <person name="Priest M."/>
            <person name="Raghuraman S."/>
            <person name="Rege F."/>
            <person name="Reyes R."/>
            <person name="Rise C."/>
            <person name="Rogov P."/>
            <person name="Ross K."/>
            <person name="Ryan E."/>
            <person name="Settipalli S."/>
            <person name="Shea T."/>
            <person name="Sherpa N."/>
            <person name="Shi L."/>
            <person name="Shih D."/>
            <person name="Sparrow T."/>
            <person name="Spaulding J."/>
            <person name="Stalker J."/>
            <person name="Stange-Thomann N."/>
            <person name="Stavropoulos S."/>
            <person name="Stone C."/>
            <person name="Strader C."/>
            <person name="Tesfaye S."/>
            <person name="Thomson T."/>
            <person name="Thoulutsang Y."/>
            <person name="Thoulutsang D."/>
            <person name="Topham K."/>
            <person name="Topping I."/>
            <person name="Tsamla T."/>
            <person name="Vassiliev H."/>
            <person name="Vo A."/>
            <person name="Wangchuk T."/>
            <person name="Wangdi T."/>
            <person name="Weiand M."/>
            <person name="Wilkinson J."/>
            <person name="Wilson A."/>
            <person name="Yadav S."/>
            <person name="Young G."/>
            <person name="Yu Q."/>
            <person name="Zembek L."/>
            <person name="Zhong D."/>
            <person name="Zimmer A."/>
            <person name="Zwirko Z."/>
            <person name="Jaffe D.B."/>
            <person name="Alvarez P."/>
            <person name="Brockman W."/>
            <person name="Butler J."/>
            <person name="Chin C."/>
            <person name="Gnerre S."/>
            <person name="Grabherr M."/>
            <person name="Kleber M."/>
            <person name="Mauceli E."/>
            <person name="MacCallum I."/>
        </authorList>
    </citation>
    <scope>NUCLEOTIDE SEQUENCE [LARGE SCALE GENOMIC DNA]</scope>
    <source>
        <strain evidence="3">Tucson 14030-0811.24</strain>
    </source>
</reference>
<dbReference type="EMBL" id="CH964062">
    <property type="protein sequence ID" value="EDW78747.1"/>
    <property type="molecule type" value="Genomic_DNA"/>
</dbReference>
<organism evidence="2 3">
    <name type="scientific">Drosophila willistoni</name>
    <name type="common">Fruit fly</name>
    <dbReference type="NCBI Taxonomy" id="7260"/>
    <lineage>
        <taxon>Eukaryota</taxon>
        <taxon>Metazoa</taxon>
        <taxon>Ecdysozoa</taxon>
        <taxon>Arthropoda</taxon>
        <taxon>Hexapoda</taxon>
        <taxon>Insecta</taxon>
        <taxon>Pterygota</taxon>
        <taxon>Neoptera</taxon>
        <taxon>Endopterygota</taxon>
        <taxon>Diptera</taxon>
        <taxon>Brachycera</taxon>
        <taxon>Muscomorpha</taxon>
        <taxon>Ephydroidea</taxon>
        <taxon>Drosophilidae</taxon>
        <taxon>Drosophila</taxon>
        <taxon>Sophophora</taxon>
    </lineage>
</organism>
<evidence type="ECO:0000256" key="1">
    <source>
        <dbReference type="SAM" id="MobiDB-lite"/>
    </source>
</evidence>
<feature type="region of interest" description="Disordered" evidence="1">
    <location>
        <begin position="140"/>
        <end position="220"/>
    </location>
</feature>